<protein>
    <submittedName>
        <fullName evidence="5">Uncharacterized protein LOC111478530 isoform X1</fullName>
    </submittedName>
</protein>
<dbReference type="GeneID" id="111478530"/>
<organism evidence="4 5">
    <name type="scientific">Cucurbita maxima</name>
    <name type="common">Pumpkin</name>
    <name type="synonym">Winter squash</name>
    <dbReference type="NCBI Taxonomy" id="3661"/>
    <lineage>
        <taxon>Eukaryota</taxon>
        <taxon>Viridiplantae</taxon>
        <taxon>Streptophyta</taxon>
        <taxon>Embryophyta</taxon>
        <taxon>Tracheophyta</taxon>
        <taxon>Spermatophyta</taxon>
        <taxon>Magnoliopsida</taxon>
        <taxon>eudicotyledons</taxon>
        <taxon>Gunneridae</taxon>
        <taxon>Pentapetalae</taxon>
        <taxon>rosids</taxon>
        <taxon>fabids</taxon>
        <taxon>Cucurbitales</taxon>
        <taxon>Cucurbitaceae</taxon>
        <taxon>Cucurbiteae</taxon>
        <taxon>Cucurbita</taxon>
    </lineage>
</organism>
<gene>
    <name evidence="5" type="primary">LOC111478530</name>
</gene>
<evidence type="ECO:0000313" key="4">
    <source>
        <dbReference type="Proteomes" id="UP000504608"/>
    </source>
</evidence>
<dbReference type="GO" id="GO:0003676">
    <property type="term" value="F:nucleic acid binding"/>
    <property type="evidence" value="ECO:0007669"/>
    <property type="project" value="InterPro"/>
</dbReference>
<dbReference type="Proteomes" id="UP000504608">
    <property type="component" value="Unplaced"/>
</dbReference>
<keyword evidence="2" id="KW-0805">Transcription regulation</keyword>
<dbReference type="Pfam" id="PF02536">
    <property type="entry name" value="mTERF"/>
    <property type="match status" value="1"/>
</dbReference>
<comment type="similarity">
    <text evidence="1">Belongs to the mTERF family.</text>
</comment>
<dbReference type="OrthoDB" id="637682at2759"/>
<accession>A0A6J1IUG6</accession>
<dbReference type="PANTHER" id="PTHR13068">
    <property type="entry name" value="CGI-12 PROTEIN-RELATED"/>
    <property type="match status" value="1"/>
</dbReference>
<keyword evidence="2" id="KW-0806">Transcription termination</keyword>
<keyword evidence="2" id="KW-0804">Transcription</keyword>
<keyword evidence="4" id="KW-1185">Reference proteome</keyword>
<evidence type="ECO:0000256" key="3">
    <source>
        <dbReference type="ARBA" id="ARBA00022946"/>
    </source>
</evidence>
<evidence type="ECO:0000256" key="2">
    <source>
        <dbReference type="ARBA" id="ARBA00022472"/>
    </source>
</evidence>
<dbReference type="Gene3D" id="1.25.70.10">
    <property type="entry name" value="Transcription termination factor 3, mitochondrial"/>
    <property type="match status" value="1"/>
</dbReference>
<dbReference type="PANTHER" id="PTHR13068:SF223">
    <property type="entry name" value="MITOCHONDRIAL TRANSCRIPTION TERMINATION FACTOR FAMILY PROTEIN"/>
    <property type="match status" value="1"/>
</dbReference>
<dbReference type="InterPro" id="IPR038538">
    <property type="entry name" value="MTERF_sf"/>
</dbReference>
<dbReference type="AlphaFoldDB" id="A0A6J1IUG6"/>
<proteinExistence type="inferred from homology"/>
<keyword evidence="3" id="KW-0809">Transit peptide</keyword>
<reference evidence="5" key="1">
    <citation type="submission" date="2025-08" db="UniProtKB">
        <authorList>
            <consortium name="RefSeq"/>
        </authorList>
    </citation>
    <scope>IDENTIFICATION</scope>
    <source>
        <tissue evidence="5">Young leaves</tissue>
    </source>
</reference>
<dbReference type="RefSeq" id="XP_022978594.1">
    <property type="nucleotide sequence ID" value="XM_023122826.1"/>
</dbReference>
<name>A0A6J1IUG6_CUCMA</name>
<dbReference type="KEGG" id="cmax:111478530"/>
<dbReference type="FunFam" id="1.25.70.10:FF:000026">
    <property type="entry name" value="Mitochondrial transcription termination factor family protein"/>
    <property type="match status" value="1"/>
</dbReference>
<sequence length="448" mass="51009">MKGIFPEGRIFVLVGDFSNLVFLHQSALVQLQSTGISLLGIPSLLSVARDLSQLRSQDLGIGNQPHSSRQVDMKSRAVGCFKLCYLLPSRQAFASILVNQKLKVASCSTVSAKQVEEEVGEGPLAHANDSTEVFRRWGCADDDIAQIFARGPSLRRSDLNQLQDKLQLLQGLGITSPDLVKIINCYPRFLKCRINNNFHERIEFFLKMFESKEVLIKAIVRNPLLLTSDFHNKIKPAISQYEELGLSRKDLILMLLSRPTLIPRSSFNDEKMGYIQKTGLTHGDKMYKYIVTIIGISRLETIRQKVANLEKFGFTEDETFTLLGRSPLILTLSVDKVQRNMTFILCTLRLPAKIILNYPFLVYLNLEEVLKPRVLLSEKMEEMGLHIQIKGGLMLRALRMTEKRFLKRFVNSQPKDVADELMQFYQSAKGIKRLAETSRKSHRRGFPF</sequence>
<evidence type="ECO:0000313" key="5">
    <source>
        <dbReference type="RefSeq" id="XP_022978594.1"/>
    </source>
</evidence>
<dbReference type="SMART" id="SM00733">
    <property type="entry name" value="Mterf"/>
    <property type="match status" value="6"/>
</dbReference>
<dbReference type="GO" id="GO:0006353">
    <property type="term" value="P:DNA-templated transcription termination"/>
    <property type="evidence" value="ECO:0007669"/>
    <property type="project" value="UniProtKB-KW"/>
</dbReference>
<evidence type="ECO:0000256" key="1">
    <source>
        <dbReference type="ARBA" id="ARBA00007692"/>
    </source>
</evidence>
<dbReference type="InterPro" id="IPR003690">
    <property type="entry name" value="MTERF"/>
</dbReference>